<dbReference type="PANTHER" id="PTHR30329">
    <property type="entry name" value="STATOR ELEMENT OF FLAGELLAR MOTOR COMPLEX"/>
    <property type="match status" value="1"/>
</dbReference>
<protein>
    <submittedName>
        <fullName evidence="5">OmpA family protein</fullName>
    </submittedName>
</protein>
<evidence type="ECO:0000256" key="1">
    <source>
        <dbReference type="PROSITE-ProRule" id="PRU00473"/>
    </source>
</evidence>
<dbReference type="InterPro" id="IPR050330">
    <property type="entry name" value="Bact_OuterMem_StrucFunc"/>
</dbReference>
<sequence length="528" mass="57804">MSPTTDKENATPNPSSSTEPVPSSPNEPADRIESHGKRIENLNNLASLAYKVAITAGTTVTFCYLFRIGFFPTGLTPGEVVFFVFVALAFGFLYVAFLLYGTLAWVWIVQTLGWAFRQCRFRDHIPASKWPNLRSRVKDQKRSGEPKRRCWIYAPVRAFRKRATRFANSKNTNLRAFRGAWFFCASAIVFAVTLLTILSLPSTAGARQAIQLAYTFLLAGFICLILVSAPSDSFNATAQSGMPPQSPMLLRWILVLTVPLVVVVALGWPMPLVYMVFERLGIRILNVSIEVPESELGALVRVADVIGRPLVDCHRTTDARLIVHGADVLWTGIGTTSLVSFSVFAPLNGGLLGPDPQVLKQALLRFDTSSLRIIKTRPPLNPCFDLPNDMLFETGEYELTPAAKGQLQTVATAILAAGNPERIVVRGHSDSRKITGQATGNIGDNQRLSELRANAVAEALKQLIKIPKLTVISEGAGSREPKAKCPTDSAGTRYEIEQCNAPNRRVEVKVTYSVESQTTKGQAGSIVK</sequence>
<keyword evidence="3" id="KW-1133">Transmembrane helix</keyword>
<evidence type="ECO:0000256" key="2">
    <source>
        <dbReference type="SAM" id="MobiDB-lite"/>
    </source>
</evidence>
<name>A0A4P8J2K4_9BURK</name>
<feature type="domain" description="OmpA-like" evidence="4">
    <location>
        <begin position="379"/>
        <end position="514"/>
    </location>
</feature>
<keyword evidence="1 3" id="KW-0472">Membrane</keyword>
<feature type="compositionally biased region" description="Low complexity" evidence="2">
    <location>
        <begin position="11"/>
        <end position="27"/>
    </location>
</feature>
<feature type="transmembrane region" description="Helical" evidence="3">
    <location>
        <begin position="180"/>
        <end position="200"/>
    </location>
</feature>
<proteinExistence type="predicted"/>
<gene>
    <name evidence="5" type="ORF">FAZ95_39095</name>
</gene>
<dbReference type="AlphaFoldDB" id="A0A4P8J2K4"/>
<dbReference type="OrthoDB" id="5360144at2"/>
<evidence type="ECO:0000313" key="6">
    <source>
        <dbReference type="Proteomes" id="UP000298656"/>
    </source>
</evidence>
<feature type="transmembrane region" description="Helical" evidence="3">
    <location>
        <begin position="249"/>
        <end position="277"/>
    </location>
</feature>
<dbReference type="KEGG" id="tvl:FAZ95_39095"/>
<dbReference type="Gene3D" id="3.30.1330.60">
    <property type="entry name" value="OmpA-like domain"/>
    <property type="match status" value="1"/>
</dbReference>
<evidence type="ECO:0000259" key="4">
    <source>
        <dbReference type="PROSITE" id="PS51123"/>
    </source>
</evidence>
<dbReference type="Proteomes" id="UP000298656">
    <property type="component" value="Chromosome 3"/>
</dbReference>
<evidence type="ECO:0000313" key="5">
    <source>
        <dbReference type="EMBL" id="QCP55136.1"/>
    </source>
</evidence>
<dbReference type="EMBL" id="CP040079">
    <property type="protein sequence ID" value="QCP55136.1"/>
    <property type="molecule type" value="Genomic_DNA"/>
</dbReference>
<keyword evidence="6" id="KW-1185">Reference proteome</keyword>
<dbReference type="InterPro" id="IPR006665">
    <property type="entry name" value="OmpA-like"/>
</dbReference>
<organism evidence="5 6">
    <name type="scientific">Trinickia violacea</name>
    <dbReference type="NCBI Taxonomy" id="2571746"/>
    <lineage>
        <taxon>Bacteria</taxon>
        <taxon>Pseudomonadati</taxon>
        <taxon>Pseudomonadota</taxon>
        <taxon>Betaproteobacteria</taxon>
        <taxon>Burkholderiales</taxon>
        <taxon>Burkholderiaceae</taxon>
        <taxon>Trinickia</taxon>
    </lineage>
</organism>
<evidence type="ECO:0000256" key="3">
    <source>
        <dbReference type="SAM" id="Phobius"/>
    </source>
</evidence>
<feature type="region of interest" description="Disordered" evidence="2">
    <location>
        <begin position="1"/>
        <end position="31"/>
    </location>
</feature>
<reference evidence="5 6" key="1">
    <citation type="submission" date="2019-05" db="EMBL/GenBank/DDBJ databases">
        <title>Burkholderia sp. DHOD12, isolated from subtropical forest soil.</title>
        <authorList>
            <person name="Gao Z.-H."/>
            <person name="Qiu L.-H."/>
        </authorList>
    </citation>
    <scope>NUCLEOTIDE SEQUENCE [LARGE SCALE GENOMIC DNA]</scope>
    <source>
        <strain evidence="5 6">DHOD12</strain>
    </source>
</reference>
<dbReference type="SUPFAM" id="SSF103088">
    <property type="entry name" value="OmpA-like"/>
    <property type="match status" value="1"/>
</dbReference>
<dbReference type="InterPro" id="IPR036737">
    <property type="entry name" value="OmpA-like_sf"/>
</dbReference>
<feature type="transmembrane region" description="Helical" evidence="3">
    <location>
        <begin position="80"/>
        <end position="108"/>
    </location>
</feature>
<keyword evidence="3" id="KW-0812">Transmembrane</keyword>
<dbReference type="PANTHER" id="PTHR30329:SF21">
    <property type="entry name" value="LIPOPROTEIN YIAD-RELATED"/>
    <property type="match status" value="1"/>
</dbReference>
<dbReference type="RefSeq" id="WP_137337893.1">
    <property type="nucleotide sequence ID" value="NZ_CP040079.1"/>
</dbReference>
<accession>A0A4P8J2K4</accession>
<feature type="transmembrane region" description="Helical" evidence="3">
    <location>
        <begin position="48"/>
        <end position="68"/>
    </location>
</feature>
<dbReference type="CDD" id="cd07185">
    <property type="entry name" value="OmpA_C-like"/>
    <property type="match status" value="1"/>
</dbReference>
<dbReference type="GO" id="GO:0016020">
    <property type="term" value="C:membrane"/>
    <property type="evidence" value="ECO:0007669"/>
    <property type="project" value="UniProtKB-UniRule"/>
</dbReference>
<dbReference type="PROSITE" id="PS51123">
    <property type="entry name" value="OMPA_2"/>
    <property type="match status" value="1"/>
</dbReference>
<dbReference type="Pfam" id="PF00691">
    <property type="entry name" value="OmpA"/>
    <property type="match status" value="1"/>
</dbReference>
<feature type="transmembrane region" description="Helical" evidence="3">
    <location>
        <begin position="212"/>
        <end position="229"/>
    </location>
</feature>